<evidence type="ECO:0000259" key="1">
    <source>
        <dbReference type="PROSITE" id="PS50112"/>
    </source>
</evidence>
<reference evidence="2 3" key="1">
    <citation type="submission" date="2018-10" db="EMBL/GenBank/DDBJ databases">
        <title>Natronolimnobius sp. XQ-INN 246 isolated from Inner Mongolia Autonomous Region of China.</title>
        <authorList>
            <person name="Xue Q."/>
        </authorList>
    </citation>
    <scope>NUCLEOTIDE SEQUENCE [LARGE SCALE GENOMIC DNA]</scope>
    <source>
        <strain evidence="2 3">XQ-INN 246</strain>
    </source>
</reference>
<gene>
    <name evidence="2" type="ORF">D8Y22_00255</name>
</gene>
<name>A0A4S3TQF5_9EURY</name>
<dbReference type="AlphaFoldDB" id="A0A4S3TQF5"/>
<dbReference type="Gene3D" id="3.30.450.20">
    <property type="entry name" value="PAS domain"/>
    <property type="match status" value="1"/>
</dbReference>
<accession>A0A4S3TQF5</accession>
<feature type="domain" description="PAS" evidence="1">
    <location>
        <begin position="9"/>
        <end position="79"/>
    </location>
</feature>
<dbReference type="NCBIfam" id="TIGR00229">
    <property type="entry name" value="sensory_box"/>
    <property type="match status" value="1"/>
</dbReference>
<dbReference type="Proteomes" id="UP000318864">
    <property type="component" value="Unassembled WGS sequence"/>
</dbReference>
<protein>
    <submittedName>
        <fullName evidence="2">PAS domain-containing protein</fullName>
    </submittedName>
</protein>
<organism evidence="2 3">
    <name type="scientific">Salinadaptatus halalkaliphilus</name>
    <dbReference type="NCBI Taxonomy" id="2419781"/>
    <lineage>
        <taxon>Archaea</taxon>
        <taxon>Methanobacteriati</taxon>
        <taxon>Methanobacteriota</taxon>
        <taxon>Stenosarchaea group</taxon>
        <taxon>Halobacteria</taxon>
        <taxon>Halobacteriales</taxon>
        <taxon>Natrialbaceae</taxon>
        <taxon>Salinadaptatus</taxon>
    </lineage>
</organism>
<keyword evidence="3" id="KW-1185">Reference proteome</keyword>
<evidence type="ECO:0000313" key="2">
    <source>
        <dbReference type="EMBL" id="THE66602.1"/>
    </source>
</evidence>
<dbReference type="PROSITE" id="PS50112">
    <property type="entry name" value="PAS"/>
    <property type="match status" value="1"/>
</dbReference>
<dbReference type="SMART" id="SM00091">
    <property type="entry name" value="PAS"/>
    <property type="match status" value="1"/>
</dbReference>
<comment type="caution">
    <text evidence="2">The sequence shown here is derived from an EMBL/GenBank/DDBJ whole genome shotgun (WGS) entry which is preliminary data.</text>
</comment>
<dbReference type="SUPFAM" id="SSF55785">
    <property type="entry name" value="PYP-like sensor domain (PAS domain)"/>
    <property type="match status" value="1"/>
</dbReference>
<dbReference type="CDD" id="cd00130">
    <property type="entry name" value="PAS"/>
    <property type="match status" value="1"/>
</dbReference>
<evidence type="ECO:0000313" key="3">
    <source>
        <dbReference type="Proteomes" id="UP000318864"/>
    </source>
</evidence>
<dbReference type="InterPro" id="IPR000014">
    <property type="entry name" value="PAS"/>
</dbReference>
<sequence length="102" mass="11217">MGITSPRVDDTFFEDVTRVVSECVLSYEDDGAILFTNRAAAELLGYGPGELLESSIDDLVPADQQPTFVRLQRRAVEETAVTTDVTLVREDDREIPVAIAIT</sequence>
<dbReference type="RefSeq" id="WP_141462559.1">
    <property type="nucleotide sequence ID" value="NZ_RBZW01000003.1"/>
</dbReference>
<dbReference type="InterPro" id="IPR035965">
    <property type="entry name" value="PAS-like_dom_sf"/>
</dbReference>
<dbReference type="Pfam" id="PF13426">
    <property type="entry name" value="PAS_9"/>
    <property type="match status" value="1"/>
</dbReference>
<proteinExistence type="predicted"/>
<dbReference type="EMBL" id="RBZW01000003">
    <property type="protein sequence ID" value="THE66602.1"/>
    <property type="molecule type" value="Genomic_DNA"/>
</dbReference>